<evidence type="ECO:0000313" key="1">
    <source>
        <dbReference type="EMBL" id="KZD21335.1"/>
    </source>
</evidence>
<dbReference type="AlphaFoldDB" id="A0A163XT85"/>
<reference evidence="1 2" key="1">
    <citation type="submission" date="2016-03" db="EMBL/GenBank/DDBJ databases">
        <title>Microsymbionts genomes from the relict species Vavilovia formosa (Stev.) Fed.</title>
        <authorList>
            <person name="Kopat V."/>
            <person name="Chirak E."/>
            <person name="Kimeklis A."/>
            <person name="Andronov E."/>
        </authorList>
    </citation>
    <scope>NUCLEOTIDE SEQUENCE [LARGE SCALE GENOMIC DNA]</scope>
    <source>
        <strain evidence="1 2">Vaf07</strain>
    </source>
</reference>
<evidence type="ECO:0000313" key="2">
    <source>
        <dbReference type="Proteomes" id="UP000076574"/>
    </source>
</evidence>
<dbReference type="Proteomes" id="UP000076574">
    <property type="component" value="Unassembled WGS sequence"/>
</dbReference>
<comment type="caution">
    <text evidence="1">The sequence shown here is derived from an EMBL/GenBank/DDBJ whole genome shotgun (WGS) entry which is preliminary data.</text>
</comment>
<gene>
    <name evidence="1" type="ORF">A4A58_13170</name>
</gene>
<proteinExistence type="predicted"/>
<accession>A0A163XT85</accession>
<name>A0A163XT85_9BRAD</name>
<dbReference type="EMBL" id="LVYV01000045">
    <property type="protein sequence ID" value="KZD21335.1"/>
    <property type="molecule type" value="Genomic_DNA"/>
</dbReference>
<organism evidence="1 2">
    <name type="scientific">Tardiphaga robiniae</name>
    <dbReference type="NCBI Taxonomy" id="943830"/>
    <lineage>
        <taxon>Bacteria</taxon>
        <taxon>Pseudomonadati</taxon>
        <taxon>Pseudomonadota</taxon>
        <taxon>Alphaproteobacteria</taxon>
        <taxon>Hyphomicrobiales</taxon>
        <taxon>Nitrobacteraceae</taxon>
        <taxon>Tardiphaga</taxon>
    </lineage>
</organism>
<keyword evidence="2" id="KW-1185">Reference proteome</keyword>
<protein>
    <submittedName>
        <fullName evidence="1">Uncharacterized protein</fullName>
    </submittedName>
</protein>
<sequence>MFSLKWRAKMRQGTSFRLMASDAARQAKEATDQAEALRLLQMAHYWISAADNEDWLNANSIHHPVRSPLDTTEN</sequence>